<proteinExistence type="predicted"/>
<organism evidence="1 2">
    <name type="scientific">Halosimplex rubrum</name>
    <dbReference type="NCBI Taxonomy" id="869889"/>
    <lineage>
        <taxon>Archaea</taxon>
        <taxon>Methanobacteriati</taxon>
        <taxon>Methanobacteriota</taxon>
        <taxon>Stenosarchaea group</taxon>
        <taxon>Halobacteria</taxon>
        <taxon>Halobacteriales</taxon>
        <taxon>Haloarculaceae</taxon>
        <taxon>Halosimplex</taxon>
    </lineage>
</organism>
<dbReference type="PANTHER" id="PTHR19288">
    <property type="entry name" value="4-NITROPHENYLPHOSPHATASE-RELATED"/>
    <property type="match status" value="1"/>
</dbReference>
<dbReference type="PANTHER" id="PTHR19288:SF46">
    <property type="entry name" value="HALOACID DEHALOGENASE-LIKE HYDROLASE DOMAIN-CONTAINING PROTEIN 2"/>
    <property type="match status" value="1"/>
</dbReference>
<dbReference type="InterPro" id="IPR023214">
    <property type="entry name" value="HAD_sf"/>
</dbReference>
<dbReference type="SUPFAM" id="SSF56784">
    <property type="entry name" value="HAD-like"/>
    <property type="match status" value="1"/>
</dbReference>
<dbReference type="RefSeq" id="WP_179908733.1">
    <property type="nucleotide sequence ID" value="NZ_CP058910.1"/>
</dbReference>
<dbReference type="InterPro" id="IPR006357">
    <property type="entry name" value="HAD-SF_hydro_IIA"/>
</dbReference>
<dbReference type="OrthoDB" id="25155at2157"/>
<dbReference type="GO" id="GO:0005737">
    <property type="term" value="C:cytoplasm"/>
    <property type="evidence" value="ECO:0007669"/>
    <property type="project" value="TreeGrafter"/>
</dbReference>
<dbReference type="Proteomes" id="UP000509667">
    <property type="component" value="Chromosome"/>
</dbReference>
<dbReference type="KEGG" id="hrr:HZS55_16840"/>
<dbReference type="Pfam" id="PF13344">
    <property type="entry name" value="Hydrolase_6"/>
    <property type="match status" value="1"/>
</dbReference>
<sequence>MSTTPDTERPLTGIRGVVLDLDGTVYRGDGVLPGAAEAVATLRDRGIAVCFCSNNPTKTPAEYVDRLAGMGIEADESAILPASTVTRDYLRDHHADDPTYLLGSDSLGEYLRESGQRLVDDPRAASVFVASWDERFDYGDMRDALAGVDDETTFLGTDPDRTIPAAEGFVPGSGAIVGAVARTIGREPDRVLGKPSPEAAEDALARLGVPAEDCLVVGDRLDTDLRMGADHGMATALVLTGVSGRTDAADSEVDPDAVLDSLADLPALLD</sequence>
<reference evidence="1 2" key="1">
    <citation type="submission" date="2020-07" db="EMBL/GenBank/DDBJ databases">
        <title>Halosimplex pelagicum sp. nov. and Halosimplex rubrum sp. nov., isolated from salted brown alga Laminaria, and emended description of the genus Halosimplex.</title>
        <authorList>
            <person name="Cui H."/>
        </authorList>
    </citation>
    <scope>NUCLEOTIDE SEQUENCE [LARGE SCALE GENOMIC DNA]</scope>
    <source>
        <strain evidence="1 2">R27</strain>
    </source>
</reference>
<evidence type="ECO:0000313" key="1">
    <source>
        <dbReference type="EMBL" id="QLH78855.1"/>
    </source>
</evidence>
<dbReference type="InterPro" id="IPR036412">
    <property type="entry name" value="HAD-like_sf"/>
</dbReference>
<name>A0A7D5T867_9EURY</name>
<keyword evidence="1" id="KW-0378">Hydrolase</keyword>
<keyword evidence="2" id="KW-1185">Reference proteome</keyword>
<dbReference type="PIRSF" id="PIRSF000915">
    <property type="entry name" value="PGP-type_phosphatase"/>
    <property type="match status" value="1"/>
</dbReference>
<dbReference type="GeneID" id="56079565"/>
<accession>A0A7D5T867</accession>
<dbReference type="Gene3D" id="3.40.50.1000">
    <property type="entry name" value="HAD superfamily/HAD-like"/>
    <property type="match status" value="2"/>
</dbReference>
<dbReference type="NCBIfam" id="TIGR01460">
    <property type="entry name" value="HAD-SF-IIA"/>
    <property type="match status" value="1"/>
</dbReference>
<dbReference type="GO" id="GO:0016791">
    <property type="term" value="F:phosphatase activity"/>
    <property type="evidence" value="ECO:0007669"/>
    <property type="project" value="TreeGrafter"/>
</dbReference>
<dbReference type="Pfam" id="PF13242">
    <property type="entry name" value="Hydrolase_like"/>
    <property type="match status" value="1"/>
</dbReference>
<protein>
    <submittedName>
        <fullName evidence="1">HAD-IIA family hydrolase</fullName>
    </submittedName>
</protein>
<gene>
    <name evidence="1" type="ORF">HZS55_16840</name>
</gene>
<dbReference type="EMBL" id="CP058910">
    <property type="protein sequence ID" value="QLH78855.1"/>
    <property type="molecule type" value="Genomic_DNA"/>
</dbReference>
<evidence type="ECO:0000313" key="2">
    <source>
        <dbReference type="Proteomes" id="UP000509667"/>
    </source>
</evidence>
<dbReference type="AlphaFoldDB" id="A0A7D5T867"/>